<feature type="region of interest" description="Disordered" evidence="1">
    <location>
        <begin position="190"/>
        <end position="223"/>
    </location>
</feature>
<gene>
    <name evidence="4" type="ORF">POVCU1_043780</name>
    <name evidence="3" type="ORF">POVCU2_0047080</name>
</gene>
<accession>A0A1A8X0L0</accession>
<name>A0A1A8X0L0_PLAOA</name>
<feature type="signal peptide" evidence="2">
    <location>
        <begin position="1"/>
        <end position="21"/>
    </location>
</feature>
<evidence type="ECO:0000313" key="3">
    <source>
        <dbReference type="EMBL" id="SBS88217.1"/>
    </source>
</evidence>
<reference evidence="5 6" key="1">
    <citation type="submission" date="2016-05" db="EMBL/GenBank/DDBJ databases">
        <authorList>
            <person name="Naeem Raeece"/>
        </authorList>
    </citation>
    <scope>NUCLEOTIDE SEQUENCE [LARGE SCALE GENOMIC DNA]</scope>
</reference>
<dbReference type="Proteomes" id="UP000078546">
    <property type="component" value="Unassembled WGS sequence"/>
</dbReference>
<dbReference type="AlphaFoldDB" id="A0A1A8X0L0"/>
<dbReference type="Proteomes" id="UP000078560">
    <property type="component" value="Unassembled WGS sequence"/>
</dbReference>
<sequence>MHKWSLLILCCALLGVLCAESKTVVSYLLSFLNSKISPKKEISKVIQMGNTTACLVDQENSFYNECSCTFQRVTDFEKKCSSHFKKSQEEAKNCSEEHCETCCNLASSKNTTNSILYYELICKKKCTKSTIISNGNEEDYKLAFKKLIEFIRIFFPPNVLHYYPIQKKHFPKYTNRLLYSKYQKITDDLNSEEAQTSGKNMHEVADSRTDEASEDRFSPYDEN</sequence>
<feature type="chain" id="PRO_5015059792" evidence="2">
    <location>
        <begin position="22"/>
        <end position="223"/>
    </location>
</feature>
<evidence type="ECO:0000313" key="6">
    <source>
        <dbReference type="Proteomes" id="UP000078560"/>
    </source>
</evidence>
<dbReference type="EMBL" id="FLQU01000618">
    <property type="protein sequence ID" value="SBS88217.1"/>
    <property type="molecule type" value="Genomic_DNA"/>
</dbReference>
<organism evidence="4 5">
    <name type="scientific">Plasmodium ovale curtisi</name>
    <dbReference type="NCBI Taxonomy" id="864141"/>
    <lineage>
        <taxon>Eukaryota</taxon>
        <taxon>Sar</taxon>
        <taxon>Alveolata</taxon>
        <taxon>Apicomplexa</taxon>
        <taxon>Aconoidasida</taxon>
        <taxon>Haemosporida</taxon>
        <taxon>Plasmodiidae</taxon>
        <taxon>Plasmodium</taxon>
        <taxon>Plasmodium (Plasmodium)</taxon>
    </lineage>
</organism>
<proteinExistence type="predicted"/>
<reference evidence="4" key="2">
    <citation type="submission" date="2016-05" db="EMBL/GenBank/DDBJ databases">
        <authorList>
            <person name="Lavstsen T."/>
            <person name="Jespersen J.S."/>
        </authorList>
    </citation>
    <scope>NUCLEOTIDE SEQUENCE [LARGE SCALE GENOMIC DNA]</scope>
</reference>
<evidence type="ECO:0000313" key="5">
    <source>
        <dbReference type="Proteomes" id="UP000078546"/>
    </source>
</evidence>
<protein>
    <submittedName>
        <fullName evidence="4">Secreted ookinete protein, putative (PSOP20)</fullName>
    </submittedName>
</protein>
<dbReference type="EMBL" id="FLQV01000795">
    <property type="protein sequence ID" value="SBS98135.1"/>
    <property type="molecule type" value="Genomic_DNA"/>
</dbReference>
<evidence type="ECO:0000313" key="4">
    <source>
        <dbReference type="EMBL" id="SBS98135.1"/>
    </source>
</evidence>
<evidence type="ECO:0000256" key="1">
    <source>
        <dbReference type="SAM" id="MobiDB-lite"/>
    </source>
</evidence>
<evidence type="ECO:0000256" key="2">
    <source>
        <dbReference type="SAM" id="SignalP"/>
    </source>
</evidence>
<feature type="compositionally biased region" description="Basic and acidic residues" evidence="1">
    <location>
        <begin position="200"/>
        <end position="223"/>
    </location>
</feature>
<keyword evidence="2" id="KW-0732">Signal</keyword>